<dbReference type="Pfam" id="PF00400">
    <property type="entry name" value="WD40"/>
    <property type="match status" value="1"/>
</dbReference>
<sequence length="215" mass="24687">MDSSEFWYLLPDPLLLYVFSHLSAKELLNARGTCRNWNRVATDEFLWKRLFHNDFKIDKSIPIAPGKYSWFNEYRRLKYHIPSEQTEVLVEHTHQVLHVSFAHNGKMFASSSKDGYIKVWTSTYPAKVLYSTDMKSFSWNYTQFSQFNESDTLLLVSGVHFGAHTASGEIAVFNLQGFTRGRGGLVVRSRPRDRRVAGSKPDSTEDPPCMGPVAR</sequence>
<evidence type="ECO:0000256" key="1">
    <source>
        <dbReference type="PROSITE-ProRule" id="PRU00221"/>
    </source>
</evidence>
<dbReference type="EMBL" id="BGPR01047378">
    <property type="protein sequence ID" value="GBO24398.1"/>
    <property type="molecule type" value="Genomic_DNA"/>
</dbReference>
<comment type="caution">
    <text evidence="4">The sequence shown here is derived from an EMBL/GenBank/DDBJ whole genome shotgun (WGS) entry which is preliminary data.</text>
</comment>
<feature type="repeat" description="WD" evidence="1">
    <location>
        <begin position="89"/>
        <end position="120"/>
    </location>
</feature>
<evidence type="ECO:0000313" key="4">
    <source>
        <dbReference type="EMBL" id="GBO24398.1"/>
    </source>
</evidence>
<evidence type="ECO:0000256" key="2">
    <source>
        <dbReference type="SAM" id="MobiDB-lite"/>
    </source>
</evidence>
<keyword evidence="1" id="KW-0853">WD repeat</keyword>
<reference evidence="4 5" key="1">
    <citation type="journal article" date="2019" name="Sci. Rep.">
        <title>Orb-weaving spider Araneus ventricosus genome elucidates the spidroin gene catalogue.</title>
        <authorList>
            <person name="Kono N."/>
            <person name="Nakamura H."/>
            <person name="Ohtoshi R."/>
            <person name="Moran D.A.P."/>
            <person name="Shinohara A."/>
            <person name="Yoshida Y."/>
            <person name="Fujiwara M."/>
            <person name="Mori M."/>
            <person name="Tomita M."/>
            <person name="Arakawa K."/>
        </authorList>
    </citation>
    <scope>NUCLEOTIDE SEQUENCE [LARGE SCALE GENOMIC DNA]</scope>
</reference>
<dbReference type="InterPro" id="IPR001810">
    <property type="entry name" value="F-box_dom"/>
</dbReference>
<accession>A0A4Y2VIW4</accession>
<dbReference type="PROSITE" id="PS50181">
    <property type="entry name" value="FBOX"/>
    <property type="match status" value="1"/>
</dbReference>
<dbReference type="GO" id="GO:0080008">
    <property type="term" value="C:Cul4-RING E3 ubiquitin ligase complex"/>
    <property type="evidence" value="ECO:0007669"/>
    <property type="project" value="InterPro"/>
</dbReference>
<dbReference type="SUPFAM" id="SSF50969">
    <property type="entry name" value="YVTN repeat-like/Quinoprotein amine dehydrogenase"/>
    <property type="match status" value="1"/>
</dbReference>
<dbReference type="InterPro" id="IPR036047">
    <property type="entry name" value="F-box-like_dom_sf"/>
</dbReference>
<keyword evidence="5" id="KW-1185">Reference proteome</keyword>
<dbReference type="AlphaFoldDB" id="A0A4Y2VIW4"/>
<dbReference type="InterPro" id="IPR001680">
    <property type="entry name" value="WD40_rpt"/>
</dbReference>
<dbReference type="InterPro" id="IPR015943">
    <property type="entry name" value="WD40/YVTN_repeat-like_dom_sf"/>
</dbReference>
<dbReference type="SMART" id="SM00256">
    <property type="entry name" value="FBOX"/>
    <property type="match status" value="1"/>
</dbReference>
<proteinExistence type="predicted"/>
<dbReference type="SUPFAM" id="SSF81383">
    <property type="entry name" value="F-box domain"/>
    <property type="match status" value="1"/>
</dbReference>
<feature type="domain" description="F-box" evidence="3">
    <location>
        <begin position="4"/>
        <end position="50"/>
    </location>
</feature>
<dbReference type="Proteomes" id="UP000499080">
    <property type="component" value="Unassembled WGS sequence"/>
</dbReference>
<dbReference type="SMART" id="SM00320">
    <property type="entry name" value="WD40"/>
    <property type="match status" value="1"/>
</dbReference>
<dbReference type="Pfam" id="PF12937">
    <property type="entry name" value="F-box-like"/>
    <property type="match status" value="1"/>
</dbReference>
<dbReference type="Gene3D" id="1.20.1280.50">
    <property type="match status" value="1"/>
</dbReference>
<evidence type="ECO:0000313" key="5">
    <source>
        <dbReference type="Proteomes" id="UP000499080"/>
    </source>
</evidence>
<dbReference type="PANTHER" id="PTHR20995">
    <property type="entry name" value="F-BOX/WD REPEAT-CONTAINING PROTEIN 5"/>
    <property type="match status" value="1"/>
</dbReference>
<dbReference type="PROSITE" id="PS50082">
    <property type="entry name" value="WD_REPEATS_2"/>
    <property type="match status" value="1"/>
</dbReference>
<dbReference type="PANTHER" id="PTHR20995:SF17">
    <property type="entry name" value="F-BOX_WD REPEAT-CONTAINING PROTEIN 5"/>
    <property type="match status" value="1"/>
</dbReference>
<dbReference type="OrthoDB" id="192402at2759"/>
<organism evidence="4 5">
    <name type="scientific">Araneus ventricosus</name>
    <name type="common">Orbweaver spider</name>
    <name type="synonym">Epeira ventricosa</name>
    <dbReference type="NCBI Taxonomy" id="182803"/>
    <lineage>
        <taxon>Eukaryota</taxon>
        <taxon>Metazoa</taxon>
        <taxon>Ecdysozoa</taxon>
        <taxon>Arthropoda</taxon>
        <taxon>Chelicerata</taxon>
        <taxon>Arachnida</taxon>
        <taxon>Araneae</taxon>
        <taxon>Araneomorphae</taxon>
        <taxon>Entelegynae</taxon>
        <taxon>Araneoidea</taxon>
        <taxon>Araneidae</taxon>
        <taxon>Araneus</taxon>
    </lineage>
</organism>
<evidence type="ECO:0000259" key="3">
    <source>
        <dbReference type="PROSITE" id="PS50181"/>
    </source>
</evidence>
<protein>
    <submittedName>
        <fullName evidence="4">F-box/WD repeat-containing protein 5</fullName>
    </submittedName>
</protein>
<feature type="region of interest" description="Disordered" evidence="2">
    <location>
        <begin position="190"/>
        <end position="215"/>
    </location>
</feature>
<dbReference type="GO" id="GO:0019005">
    <property type="term" value="C:SCF ubiquitin ligase complex"/>
    <property type="evidence" value="ECO:0007669"/>
    <property type="project" value="InterPro"/>
</dbReference>
<dbReference type="InterPro" id="IPR011044">
    <property type="entry name" value="Quino_amine_DH_bsu"/>
</dbReference>
<dbReference type="InterPro" id="IPR042508">
    <property type="entry name" value="FBXW5"/>
</dbReference>
<gene>
    <name evidence="4" type="primary">Fbxw5_1</name>
    <name evidence="4" type="ORF">AVEN_204430_1</name>
</gene>
<dbReference type="GO" id="GO:0016567">
    <property type="term" value="P:protein ubiquitination"/>
    <property type="evidence" value="ECO:0007669"/>
    <property type="project" value="InterPro"/>
</dbReference>
<name>A0A4Y2VIW4_ARAVE</name>
<dbReference type="Gene3D" id="2.130.10.10">
    <property type="entry name" value="YVTN repeat-like/Quinoprotein amine dehydrogenase"/>
    <property type="match status" value="1"/>
</dbReference>
<dbReference type="PROSITE" id="PS50294">
    <property type="entry name" value="WD_REPEATS_REGION"/>
    <property type="match status" value="1"/>
</dbReference>